<reference evidence="3 4" key="1">
    <citation type="submission" date="2020-12" db="EMBL/GenBank/DDBJ databases">
        <title>Geomonas sp. Red421, isolated from paddy soil.</title>
        <authorList>
            <person name="Xu Z."/>
            <person name="Zhang Z."/>
            <person name="Masuda Y."/>
            <person name="Itoh H."/>
            <person name="Senoo K."/>
        </authorList>
    </citation>
    <scope>NUCLEOTIDE SEQUENCE [LARGE SCALE GENOMIC DNA]</scope>
    <source>
        <strain evidence="3 4">Red421</strain>
    </source>
</reference>
<protein>
    <submittedName>
        <fullName evidence="3">PEP-CTERM sorting domain-containing protein</fullName>
    </submittedName>
</protein>
<evidence type="ECO:0000259" key="2">
    <source>
        <dbReference type="Pfam" id="PF07589"/>
    </source>
</evidence>
<keyword evidence="1" id="KW-0732">Signal</keyword>
<feature type="chain" id="PRO_5046070104" evidence="1">
    <location>
        <begin position="23"/>
        <end position="222"/>
    </location>
</feature>
<accession>A0ABS0YGB5</accession>
<proteinExistence type="predicted"/>
<dbReference type="Proteomes" id="UP000614714">
    <property type="component" value="Unassembled WGS sequence"/>
</dbReference>
<organism evidence="3 4">
    <name type="scientific">Geomonas anaerohicana</name>
    <dbReference type="NCBI Taxonomy" id="2798583"/>
    <lineage>
        <taxon>Bacteria</taxon>
        <taxon>Pseudomonadati</taxon>
        <taxon>Thermodesulfobacteriota</taxon>
        <taxon>Desulfuromonadia</taxon>
        <taxon>Geobacterales</taxon>
        <taxon>Geobacteraceae</taxon>
        <taxon>Geomonas</taxon>
    </lineage>
</organism>
<sequence>MKQQLSCVVAAMALLATVDAGATTLNYYLDQNNSTLTGGPWATVTLSDDADDGRVHFTVDLLKAGYDSVGPNFGLQDFYFNENTGDPNFAKDFIVQFSSPTTWTNQYSPTSDLGGVGPYGKFELSDDGTGNDRTTHLDFYLRSLAGALSAEEFAVTSPSTTYMFAGHIGGFSDVGSDGLTYDSAQFASSGMPVAPIPEPGTMTLLGAGFFALAVRSKRRKPA</sequence>
<feature type="domain" description="Ice-binding protein C-terminal" evidence="2">
    <location>
        <begin position="195"/>
        <end position="219"/>
    </location>
</feature>
<evidence type="ECO:0000313" key="4">
    <source>
        <dbReference type="Proteomes" id="UP000614714"/>
    </source>
</evidence>
<name>A0ABS0YGB5_9BACT</name>
<dbReference type="Pfam" id="PF07589">
    <property type="entry name" value="PEP-CTERM"/>
    <property type="match status" value="1"/>
</dbReference>
<dbReference type="RefSeq" id="WP_199389837.1">
    <property type="nucleotide sequence ID" value="NZ_JAEMHL010000007.1"/>
</dbReference>
<feature type="signal peptide" evidence="1">
    <location>
        <begin position="1"/>
        <end position="22"/>
    </location>
</feature>
<dbReference type="NCBIfam" id="TIGR02595">
    <property type="entry name" value="PEP_CTERM"/>
    <property type="match status" value="1"/>
</dbReference>
<evidence type="ECO:0000313" key="3">
    <source>
        <dbReference type="EMBL" id="MBJ6751362.1"/>
    </source>
</evidence>
<comment type="caution">
    <text evidence="3">The sequence shown here is derived from an EMBL/GenBank/DDBJ whole genome shotgun (WGS) entry which is preliminary data.</text>
</comment>
<keyword evidence="4" id="KW-1185">Reference proteome</keyword>
<gene>
    <name evidence="3" type="ORF">JFN91_14175</name>
</gene>
<dbReference type="EMBL" id="JAEMHL010000007">
    <property type="protein sequence ID" value="MBJ6751362.1"/>
    <property type="molecule type" value="Genomic_DNA"/>
</dbReference>
<evidence type="ECO:0000256" key="1">
    <source>
        <dbReference type="SAM" id="SignalP"/>
    </source>
</evidence>
<dbReference type="InterPro" id="IPR013424">
    <property type="entry name" value="Ice-binding_C"/>
</dbReference>